<protein>
    <submittedName>
        <fullName evidence="3">WSC-domain-containing protein</fullName>
    </submittedName>
</protein>
<accession>A0A395HZ70</accession>
<name>A0A395HZ70_ASPHC</name>
<evidence type="ECO:0000313" key="4">
    <source>
        <dbReference type="Proteomes" id="UP000248961"/>
    </source>
</evidence>
<dbReference type="Proteomes" id="UP000248961">
    <property type="component" value="Unassembled WGS sequence"/>
</dbReference>
<dbReference type="PROSITE" id="PS51257">
    <property type="entry name" value="PROKAR_LIPOPROTEIN"/>
    <property type="match status" value="1"/>
</dbReference>
<dbReference type="GeneID" id="37201976"/>
<dbReference type="PROSITE" id="PS51212">
    <property type="entry name" value="WSC"/>
    <property type="match status" value="1"/>
</dbReference>
<dbReference type="EMBL" id="KZ824284">
    <property type="protein sequence ID" value="RAL12168.1"/>
    <property type="molecule type" value="Genomic_DNA"/>
</dbReference>
<feature type="chain" id="PRO_5017339060" evidence="1">
    <location>
        <begin position="21"/>
        <end position="248"/>
    </location>
</feature>
<dbReference type="STRING" id="1450537.A0A395HZ70"/>
<dbReference type="AlphaFoldDB" id="A0A395HZ70"/>
<evidence type="ECO:0000256" key="1">
    <source>
        <dbReference type="SAM" id="SignalP"/>
    </source>
</evidence>
<dbReference type="RefSeq" id="XP_025551322.1">
    <property type="nucleotide sequence ID" value="XM_025697687.1"/>
</dbReference>
<dbReference type="SMART" id="SM00321">
    <property type="entry name" value="WSC"/>
    <property type="match status" value="1"/>
</dbReference>
<reference evidence="3 4" key="1">
    <citation type="submission" date="2018-02" db="EMBL/GenBank/DDBJ databases">
        <title>The genomes of Aspergillus section Nigri reveals drivers in fungal speciation.</title>
        <authorList>
            <consortium name="DOE Joint Genome Institute"/>
            <person name="Vesth T.C."/>
            <person name="Nybo J."/>
            <person name="Theobald S."/>
            <person name="Brandl J."/>
            <person name="Frisvad J.C."/>
            <person name="Nielsen K.F."/>
            <person name="Lyhne E.K."/>
            <person name="Kogle M.E."/>
            <person name="Kuo A."/>
            <person name="Riley R."/>
            <person name="Clum A."/>
            <person name="Nolan M."/>
            <person name="Lipzen A."/>
            <person name="Salamov A."/>
            <person name="Henrissat B."/>
            <person name="Wiebenga A."/>
            <person name="De vries R.P."/>
            <person name="Grigoriev I.V."/>
            <person name="Mortensen U.H."/>
            <person name="Andersen M.R."/>
            <person name="Baker S.E."/>
        </authorList>
    </citation>
    <scope>NUCLEOTIDE SEQUENCE [LARGE SCALE GENOMIC DNA]</scope>
    <source>
        <strain evidence="3 4">CBS 101889</strain>
    </source>
</reference>
<proteinExistence type="predicted"/>
<feature type="domain" description="WSC" evidence="2">
    <location>
        <begin position="20"/>
        <end position="109"/>
    </location>
</feature>
<evidence type="ECO:0000259" key="2">
    <source>
        <dbReference type="PROSITE" id="PS51212"/>
    </source>
</evidence>
<dbReference type="VEuPathDB" id="FungiDB:BO97DRAFT_434548"/>
<dbReference type="OrthoDB" id="2019572at2759"/>
<feature type="signal peptide" evidence="1">
    <location>
        <begin position="1"/>
        <end position="20"/>
    </location>
</feature>
<sequence>MPRKSILGLVVLSLVSLSSAYSFVGCYIEPGELVLAGSYQFQSLGYCQQACDKRNQTVFALHDGNQCYCGDHLPSAEAKVPDTRCNTPCAGFASDNCGGSDTWSVNSNTHNAKRDDAGSVIVTAPDTSDPTANIKVNPTMVETGIALASSVVSDAESSVPKTAIPSGILTAPTLTAAQQQQVGSATATAASMVINASSSPSSSTAVASSSVSASPSPSVGAAAILGSSAGRGSMFGGVLLSMLATLLY</sequence>
<keyword evidence="1" id="KW-0732">Signal</keyword>
<dbReference type="Pfam" id="PF01822">
    <property type="entry name" value="WSC"/>
    <property type="match status" value="1"/>
</dbReference>
<keyword evidence="4" id="KW-1185">Reference proteome</keyword>
<dbReference type="InterPro" id="IPR002889">
    <property type="entry name" value="WSC_carb-bd"/>
</dbReference>
<organism evidence="3 4">
    <name type="scientific">Aspergillus homomorphus (strain CBS 101889)</name>
    <dbReference type="NCBI Taxonomy" id="1450537"/>
    <lineage>
        <taxon>Eukaryota</taxon>
        <taxon>Fungi</taxon>
        <taxon>Dikarya</taxon>
        <taxon>Ascomycota</taxon>
        <taxon>Pezizomycotina</taxon>
        <taxon>Eurotiomycetes</taxon>
        <taxon>Eurotiomycetidae</taxon>
        <taxon>Eurotiales</taxon>
        <taxon>Aspergillaceae</taxon>
        <taxon>Aspergillus</taxon>
        <taxon>Aspergillus subgen. Circumdati</taxon>
    </lineage>
</organism>
<gene>
    <name evidence="3" type="ORF">BO97DRAFT_434548</name>
</gene>
<evidence type="ECO:0000313" key="3">
    <source>
        <dbReference type="EMBL" id="RAL12168.1"/>
    </source>
</evidence>